<feature type="domain" description="Cthe-2314-like HEPN" evidence="1">
    <location>
        <begin position="82"/>
        <end position="180"/>
    </location>
</feature>
<reference evidence="2" key="1">
    <citation type="submission" date="2016-09" db="EMBL/GenBank/DDBJ databases">
        <authorList>
            <person name="Capua I."/>
            <person name="De Benedictis P."/>
            <person name="Joannis T."/>
            <person name="Lombin L.H."/>
            <person name="Cattoli G."/>
        </authorList>
    </citation>
    <scope>NUCLEOTIDE SEQUENCE [LARGE SCALE GENOMIC DNA]</scope>
    <source>
        <strain evidence="2">MSU</strain>
    </source>
</reference>
<keyword evidence="5" id="KW-1185">Reference proteome</keyword>
<proteinExistence type="predicted"/>
<comment type="caution">
    <text evidence="2">The sequence shown here is derived from an EMBL/GenBank/DDBJ whole genome shotgun (WGS) entry which is preliminary data.</text>
</comment>
<sequence length="253" mass="30624">MEITEFNGELFKDFIEIVHRTMEEIRIHPEYSLSKNNHQLFSPEGKYANKVFDIYSKINEIKGDFKKIEVFLRRFPLKKIYDENEITHLDYIKYHTEVFYHKSNTLLDLFKLFTNEVYELGYSERKCTWGNLMKSEVVKDSLSIKVIEYYHKSFEHIIKARNLNTHRGIFKDSEKDDIETPMMIYKNSEKFNMELGDDFRKMMPEFLLEYKLKKYKNERLLYIKSGNNAAEQYINFYMNVTIPEFLNRAKAKR</sequence>
<accession>A0A1S1J8E2</accession>
<dbReference type="RefSeq" id="WP_070907103.1">
    <property type="nucleotide sequence ID" value="NZ_MIKE01000022.1"/>
</dbReference>
<dbReference type="EMBL" id="MUHG01000026">
    <property type="protein sequence ID" value="OXB17122.1"/>
    <property type="molecule type" value="Genomic_DNA"/>
</dbReference>
<gene>
    <name evidence="3" type="ORF">B0A71_17805</name>
    <name evidence="2" type="ORF">BHE19_08515</name>
</gene>
<name>A0A1S1J8E2_9FLAO</name>
<dbReference type="EMBL" id="MIKE01000022">
    <property type="protein sequence ID" value="OHT45861.1"/>
    <property type="molecule type" value="Genomic_DNA"/>
</dbReference>
<evidence type="ECO:0000313" key="4">
    <source>
        <dbReference type="Proteomes" id="UP000180252"/>
    </source>
</evidence>
<dbReference type="Pfam" id="PF18730">
    <property type="entry name" value="HEPN_Cthe2314"/>
    <property type="match status" value="1"/>
</dbReference>
<evidence type="ECO:0000313" key="2">
    <source>
        <dbReference type="EMBL" id="OHT45861.1"/>
    </source>
</evidence>
<dbReference type="AlphaFoldDB" id="A0A1S1J8E2"/>
<evidence type="ECO:0000259" key="1">
    <source>
        <dbReference type="Pfam" id="PF18730"/>
    </source>
</evidence>
<organism evidence="2 4">
    <name type="scientific">Flavobacterium tructae</name>
    <dbReference type="NCBI Taxonomy" id="1114873"/>
    <lineage>
        <taxon>Bacteria</taxon>
        <taxon>Pseudomonadati</taxon>
        <taxon>Bacteroidota</taxon>
        <taxon>Flavobacteriia</taxon>
        <taxon>Flavobacteriales</taxon>
        <taxon>Flavobacteriaceae</taxon>
        <taxon>Flavobacterium</taxon>
    </lineage>
</organism>
<reference evidence="3 5" key="3">
    <citation type="submission" date="2016-11" db="EMBL/GenBank/DDBJ databases">
        <title>Whole genomes of Flavobacteriaceae.</title>
        <authorList>
            <person name="Stine C."/>
            <person name="Li C."/>
            <person name="Tadesse D."/>
        </authorList>
    </citation>
    <scope>NUCLEOTIDE SEQUENCE [LARGE SCALE GENOMIC DNA]</scope>
    <source>
        <strain evidence="3 5">ATCC BAA-2541</strain>
    </source>
</reference>
<evidence type="ECO:0000313" key="3">
    <source>
        <dbReference type="EMBL" id="OXB17122.1"/>
    </source>
</evidence>
<dbReference type="InterPro" id="IPR041394">
    <property type="entry name" value="HEPN_Cthe2314"/>
</dbReference>
<protein>
    <recommendedName>
        <fullName evidence="1">Cthe-2314-like HEPN domain-containing protein</fullName>
    </recommendedName>
</protein>
<evidence type="ECO:0000313" key="5">
    <source>
        <dbReference type="Proteomes" id="UP000198319"/>
    </source>
</evidence>
<reference evidence="4" key="2">
    <citation type="submission" date="2016-09" db="EMBL/GenBank/DDBJ databases">
        <authorList>
            <person name="Chen S."/>
            <person name="Walker E."/>
        </authorList>
    </citation>
    <scope>NUCLEOTIDE SEQUENCE [LARGE SCALE GENOMIC DNA]</scope>
    <source>
        <strain evidence="4">MSU</strain>
    </source>
</reference>
<dbReference type="Proteomes" id="UP000198319">
    <property type="component" value="Unassembled WGS sequence"/>
</dbReference>
<dbReference type="Proteomes" id="UP000180252">
    <property type="component" value="Unassembled WGS sequence"/>
</dbReference>
<dbReference type="OrthoDB" id="793676at2"/>